<dbReference type="PANTHER" id="PTHR47424:SF6">
    <property type="entry name" value="PROLINE UTILIZATION TRANS-ACTIVATOR"/>
    <property type="match status" value="1"/>
</dbReference>
<feature type="non-terminal residue" evidence="6">
    <location>
        <position position="1"/>
    </location>
</feature>
<gene>
    <name evidence="6" type="ORF">PHISCL_09834</name>
</gene>
<keyword evidence="1" id="KW-0805">Transcription regulation</keyword>
<proteinExistence type="predicted"/>
<reference evidence="7" key="1">
    <citation type="submission" date="2017-02" db="EMBL/GenBank/DDBJ databases">
        <authorList>
            <person name="Tafer H."/>
            <person name="Lopandic K."/>
        </authorList>
    </citation>
    <scope>NUCLEOTIDE SEQUENCE [LARGE SCALE GENOMIC DNA]</scope>
    <source>
        <strain evidence="7">CBS 366.77</strain>
    </source>
</reference>
<dbReference type="STRING" id="2070753.A0A3A2Z435"/>
<evidence type="ECO:0000313" key="6">
    <source>
        <dbReference type="EMBL" id="RJE17832.1"/>
    </source>
</evidence>
<evidence type="ECO:0000313" key="7">
    <source>
        <dbReference type="Proteomes" id="UP000266188"/>
    </source>
</evidence>
<dbReference type="EMBL" id="MVGC01000698">
    <property type="protein sequence ID" value="RJE17832.1"/>
    <property type="molecule type" value="Genomic_DNA"/>
</dbReference>
<accession>A0A3A2Z435</accession>
<dbReference type="AlphaFoldDB" id="A0A3A2Z435"/>
<comment type="caution">
    <text evidence="6">The sequence shown here is derived from an EMBL/GenBank/DDBJ whole genome shotgun (WGS) entry which is preliminary data.</text>
</comment>
<dbReference type="PANTHER" id="PTHR47424">
    <property type="entry name" value="REGULATORY PROTEIN GAL4"/>
    <property type="match status" value="1"/>
</dbReference>
<dbReference type="SMART" id="SM00906">
    <property type="entry name" value="Fungal_trans"/>
    <property type="match status" value="1"/>
</dbReference>
<evidence type="ECO:0000256" key="4">
    <source>
        <dbReference type="SAM" id="MobiDB-lite"/>
    </source>
</evidence>
<protein>
    <submittedName>
        <fullName evidence="6">Transcription factor</fullName>
    </submittedName>
</protein>
<evidence type="ECO:0000259" key="5">
    <source>
        <dbReference type="SMART" id="SM00906"/>
    </source>
</evidence>
<dbReference type="CDD" id="cd12148">
    <property type="entry name" value="fungal_TF_MHR"/>
    <property type="match status" value="1"/>
</dbReference>
<name>A0A3A2Z435_9EURO</name>
<organism evidence="6 7">
    <name type="scientific">Aspergillus sclerotialis</name>
    <dbReference type="NCBI Taxonomy" id="2070753"/>
    <lineage>
        <taxon>Eukaryota</taxon>
        <taxon>Fungi</taxon>
        <taxon>Dikarya</taxon>
        <taxon>Ascomycota</taxon>
        <taxon>Pezizomycotina</taxon>
        <taxon>Eurotiomycetes</taxon>
        <taxon>Eurotiomycetidae</taxon>
        <taxon>Eurotiales</taxon>
        <taxon>Aspergillaceae</taxon>
        <taxon>Aspergillus</taxon>
        <taxon>Aspergillus subgen. Polypaecilum</taxon>
    </lineage>
</organism>
<dbReference type="OrthoDB" id="4469165at2759"/>
<evidence type="ECO:0000256" key="1">
    <source>
        <dbReference type="ARBA" id="ARBA00023015"/>
    </source>
</evidence>
<evidence type="ECO:0000256" key="2">
    <source>
        <dbReference type="ARBA" id="ARBA00023163"/>
    </source>
</evidence>
<dbReference type="Pfam" id="PF04082">
    <property type="entry name" value="Fungal_trans"/>
    <property type="match status" value="1"/>
</dbReference>
<dbReference type="Proteomes" id="UP000266188">
    <property type="component" value="Unassembled WGS sequence"/>
</dbReference>
<dbReference type="GO" id="GO:0003677">
    <property type="term" value="F:DNA binding"/>
    <property type="evidence" value="ECO:0007669"/>
    <property type="project" value="InterPro"/>
</dbReference>
<dbReference type="GO" id="GO:0008270">
    <property type="term" value="F:zinc ion binding"/>
    <property type="evidence" value="ECO:0007669"/>
    <property type="project" value="InterPro"/>
</dbReference>
<dbReference type="GO" id="GO:0006351">
    <property type="term" value="P:DNA-templated transcription"/>
    <property type="evidence" value="ECO:0007669"/>
    <property type="project" value="InterPro"/>
</dbReference>
<feature type="domain" description="Xylanolytic transcriptional activator regulatory" evidence="5">
    <location>
        <begin position="252"/>
        <end position="325"/>
    </location>
</feature>
<feature type="region of interest" description="Disordered" evidence="4">
    <location>
        <begin position="44"/>
        <end position="66"/>
    </location>
</feature>
<dbReference type="InterPro" id="IPR051127">
    <property type="entry name" value="Fungal_SecMet_Regulators"/>
</dbReference>
<evidence type="ECO:0000256" key="3">
    <source>
        <dbReference type="ARBA" id="ARBA00023242"/>
    </source>
</evidence>
<feature type="region of interest" description="Disordered" evidence="4">
    <location>
        <begin position="548"/>
        <end position="570"/>
    </location>
</feature>
<keyword evidence="3" id="KW-0539">Nucleus</keyword>
<keyword evidence="2" id="KW-0804">Transcription</keyword>
<keyword evidence="7" id="KW-1185">Reference proteome</keyword>
<dbReference type="InterPro" id="IPR007219">
    <property type="entry name" value="XnlR_reg_dom"/>
</dbReference>
<sequence length="640" mass="71743">HSSRASIDYEDVIAKFNELYPEIGLKEDHLDYLLKILMDSCRQSDSKQSSNKPEAEPITALPRSGTTTSGVYDAIAQKDFLASATEAVSQTERPDFPDHTYPANESYSEYEDFLMRQILKDFPSQAEAEVLIAAFFSYAEANVYYFDKTSLYSQLSTLYRSGLSTSAVDVKFICLALTVFSLGSQFAHLHQASPCGDGKGMSMEPTGIPGARYFRHALHLLPRITTYPSLEGVLSCLLAGLYALPLHNANICYTYVGLALRIAICLGLHRKSAGYNLPPQLSEIRNRVFWTTYTIERRIAISLGYPEMLQRKDIDCPLPQRRADLDSPDSLRVERLVAYTKLSLLLDKAIQSRALDKYATKEIQRQLLAWKSGLPAALTTLDSDSIRLNVHLQLHYCIVWTYISRSALISRVRSFLCDRQRSGGDISTSPETQELSESCIQHAEQIIDLIKLLRDRRQLGRFSHTDIHCCSSATIIILLESILHPRLTSYSRVSTAMDALHFMACGNDFARNTLKHVDKFQAMVNKALATMSQRGPYVEDQPLNFTEASDSVSRPVQPQARDDTQPITDASRPYYATPWEGYLDGIDEDPATIQPDYPGFGEALFDNIGALLEDCSFTNQHLPGYDALYADSTPDYSSEL</sequence>